<dbReference type="SUPFAM" id="SSF56784">
    <property type="entry name" value="HAD-like"/>
    <property type="match status" value="1"/>
</dbReference>
<dbReference type="InterPro" id="IPR023198">
    <property type="entry name" value="PGP-like_dom2"/>
</dbReference>
<name>A0ABM8XSQ1_9BURK</name>
<dbReference type="Gene3D" id="3.40.50.1000">
    <property type="entry name" value="HAD superfamily/HAD-like"/>
    <property type="match status" value="1"/>
</dbReference>
<dbReference type="CDD" id="cd07526">
    <property type="entry name" value="HAD_BPGM_like"/>
    <property type="match status" value="1"/>
</dbReference>
<dbReference type="EMBL" id="CAJZAF010000034">
    <property type="protein sequence ID" value="CAG9183357.1"/>
    <property type="molecule type" value="Genomic_DNA"/>
</dbReference>
<dbReference type="InterPro" id="IPR006439">
    <property type="entry name" value="HAD-SF_hydro_IA"/>
</dbReference>
<dbReference type="NCBIfam" id="TIGR01509">
    <property type="entry name" value="HAD-SF-IA-v3"/>
    <property type="match status" value="1"/>
</dbReference>
<gene>
    <name evidence="5" type="primary">yieH_1</name>
    <name evidence="5" type="ORF">LMG23994_05125</name>
</gene>
<keyword evidence="4" id="KW-0460">Magnesium</keyword>
<keyword evidence="6" id="KW-1185">Reference proteome</keyword>
<dbReference type="PANTHER" id="PTHR46193">
    <property type="entry name" value="6-PHOSPHOGLUCONATE PHOSPHATASE"/>
    <property type="match status" value="1"/>
</dbReference>
<evidence type="ECO:0000313" key="5">
    <source>
        <dbReference type="EMBL" id="CAG9183357.1"/>
    </source>
</evidence>
<proteinExistence type="inferred from homology"/>
<dbReference type="InterPro" id="IPR051600">
    <property type="entry name" value="Beta-PGM-like"/>
</dbReference>
<comment type="caution">
    <text evidence="5">The sequence shown here is derived from an EMBL/GenBank/DDBJ whole genome shotgun (WGS) entry which is preliminary data.</text>
</comment>
<keyword evidence="3" id="KW-0479">Metal-binding</keyword>
<dbReference type="PRINTS" id="PR00413">
    <property type="entry name" value="HADHALOGNASE"/>
</dbReference>
<dbReference type="SFLD" id="SFLDS00003">
    <property type="entry name" value="Haloacid_Dehalogenase"/>
    <property type="match status" value="1"/>
</dbReference>
<accession>A0ABM8XSQ1</accession>
<dbReference type="GO" id="GO:0016787">
    <property type="term" value="F:hydrolase activity"/>
    <property type="evidence" value="ECO:0007669"/>
    <property type="project" value="UniProtKB-KW"/>
</dbReference>
<comment type="similarity">
    <text evidence="2">Belongs to the HAD-like hydrolase superfamily. CbbY/CbbZ/Gph/YieH family.</text>
</comment>
<dbReference type="RefSeq" id="WP_224007563.1">
    <property type="nucleotide sequence ID" value="NZ_CAJZAF010000034.1"/>
</dbReference>
<reference evidence="5 6" key="1">
    <citation type="submission" date="2021-08" db="EMBL/GenBank/DDBJ databases">
        <authorList>
            <person name="Peeters C."/>
        </authorList>
    </citation>
    <scope>NUCLEOTIDE SEQUENCE [LARGE SCALE GENOMIC DNA]</scope>
    <source>
        <strain evidence="5 6">LMG 23994</strain>
    </source>
</reference>
<comment type="cofactor">
    <cofactor evidence="1">
        <name>Mg(2+)</name>
        <dbReference type="ChEBI" id="CHEBI:18420"/>
    </cofactor>
</comment>
<evidence type="ECO:0000256" key="3">
    <source>
        <dbReference type="ARBA" id="ARBA00022723"/>
    </source>
</evidence>
<dbReference type="PANTHER" id="PTHR46193:SF10">
    <property type="entry name" value="6-PHOSPHOGLUCONATE PHOSPHATASE"/>
    <property type="match status" value="1"/>
</dbReference>
<keyword evidence="5" id="KW-0378">Hydrolase</keyword>
<evidence type="ECO:0000256" key="4">
    <source>
        <dbReference type="ARBA" id="ARBA00022842"/>
    </source>
</evidence>
<dbReference type="Proteomes" id="UP000701702">
    <property type="component" value="Unassembled WGS sequence"/>
</dbReference>
<dbReference type="EC" id="3.1.3.-" evidence="5"/>
<dbReference type="Gene3D" id="1.10.150.240">
    <property type="entry name" value="Putative phosphatase, domain 2"/>
    <property type="match status" value="1"/>
</dbReference>
<dbReference type="InterPro" id="IPR023214">
    <property type="entry name" value="HAD_sf"/>
</dbReference>
<evidence type="ECO:0000313" key="6">
    <source>
        <dbReference type="Proteomes" id="UP000701702"/>
    </source>
</evidence>
<sequence>MGATTRTSDFQEEASSETPVKAVIFDCDGTLVDSEPIGLAALLDEAAAHGLAMDAAEGEALFKGIKMAECVQEIEARIGTSVPEDFVPRVRVRMAQYFRERLQVIPGADHVMENLSLPYCIASNGPREKIQLTLEVCGLLPGFKGPIFSAYDIDSWKPAPELFLYAAKSMGFAAEECAVVEDSVPGMEAGLAAGMRVFALCSEDDIPVHLRPRVVPIGSLRELLDRLP</sequence>
<evidence type="ECO:0000256" key="1">
    <source>
        <dbReference type="ARBA" id="ARBA00001946"/>
    </source>
</evidence>
<dbReference type="InterPro" id="IPR036412">
    <property type="entry name" value="HAD-like_sf"/>
</dbReference>
<protein>
    <submittedName>
        <fullName evidence="5">6-phosphogluconate phosphatase</fullName>
        <ecNumber evidence="5">3.1.3.-</ecNumber>
    </submittedName>
</protein>
<dbReference type="NCBIfam" id="TIGR01549">
    <property type="entry name" value="HAD-SF-IA-v1"/>
    <property type="match status" value="1"/>
</dbReference>
<organism evidence="5 6">
    <name type="scientific">Cupriavidus pinatubonensis</name>
    <dbReference type="NCBI Taxonomy" id="248026"/>
    <lineage>
        <taxon>Bacteria</taxon>
        <taxon>Pseudomonadati</taxon>
        <taxon>Pseudomonadota</taxon>
        <taxon>Betaproteobacteria</taxon>
        <taxon>Burkholderiales</taxon>
        <taxon>Burkholderiaceae</taxon>
        <taxon>Cupriavidus</taxon>
    </lineage>
</organism>
<dbReference type="SFLD" id="SFLDG01129">
    <property type="entry name" value="C1.5:_HAD__Beta-PGM__Phosphata"/>
    <property type="match status" value="1"/>
</dbReference>
<dbReference type="Pfam" id="PF00702">
    <property type="entry name" value="Hydrolase"/>
    <property type="match status" value="1"/>
</dbReference>
<evidence type="ECO:0000256" key="2">
    <source>
        <dbReference type="ARBA" id="ARBA00006171"/>
    </source>
</evidence>